<reference evidence="2 3" key="1">
    <citation type="submission" date="2022-01" db="EMBL/GenBank/DDBJ databases">
        <title>Novel bile acid biosynthetic pathways are enriched in the microbiome of centenarians.</title>
        <authorList>
            <person name="Sato Y."/>
            <person name="Atarashi K."/>
            <person name="Plichta R.D."/>
            <person name="Arai Y."/>
            <person name="Sasajima S."/>
            <person name="Kearney M.S."/>
            <person name="Suda W."/>
            <person name="Takeshita K."/>
            <person name="Sasaki T."/>
            <person name="Okamoto S."/>
            <person name="Skelly N.A."/>
            <person name="Okamura Y."/>
            <person name="Vlamakis H."/>
            <person name="Li Y."/>
            <person name="Tanoue T."/>
            <person name="Takei H."/>
            <person name="Nittono H."/>
            <person name="Narushima S."/>
            <person name="Irie J."/>
            <person name="Itoh H."/>
            <person name="Moriya K."/>
            <person name="Sugiura Y."/>
            <person name="Suematsu M."/>
            <person name="Moritoki N."/>
            <person name="Shibata S."/>
            <person name="Littman R.D."/>
            <person name="Fischbach A.M."/>
            <person name="Uwamino Y."/>
            <person name="Inoue T."/>
            <person name="Honda A."/>
            <person name="Hattori M."/>
            <person name="Murai T."/>
            <person name="Xavier J.R."/>
            <person name="Hirose N."/>
            <person name="Honda K."/>
        </authorList>
    </citation>
    <scope>NUCLEOTIDE SEQUENCE [LARGE SCALE GENOMIC DNA]</scope>
    <source>
        <strain evidence="2 3">CE91-St30</strain>
    </source>
</reference>
<evidence type="ECO:0000313" key="3">
    <source>
        <dbReference type="Proteomes" id="UP001320544"/>
    </source>
</evidence>
<evidence type="ECO:0000259" key="1">
    <source>
        <dbReference type="Pfam" id="PF10592"/>
    </source>
</evidence>
<dbReference type="EMBL" id="AP025564">
    <property type="protein sequence ID" value="BDE97442.1"/>
    <property type="molecule type" value="Genomic_DNA"/>
</dbReference>
<keyword evidence="3" id="KW-1185">Reference proteome</keyword>
<evidence type="ECO:0000313" key="2">
    <source>
        <dbReference type="EMBL" id="BDE97442.1"/>
    </source>
</evidence>
<sequence>MARQLTMTQSSIKSFIDSERDRLDNGLSSDEIFEYVACQQILKPYGIDDDETERGLTGGGSDGGYDGIYVFLNETLISGEDVSNLNIPTKAEVDIHFIQAKNASGFSESVFDKWNSSFQNLLENEDGDLERYNVNVIDAFTLIRSILTKAVVLKLRTTVSFWVVSLGEEVHPNTRKALDDCKSRVASSVPGNVAVNFQFVTAGDLFELIMRQPEETLTLTGTKEPLCPDESSAIMTVSLHDYNSFISTPDGQINKTLFEANIRDYQGRTAVNKAIEDTLEKEGDVDFWWLNNGVTIVADSVTRDMSHSLTLSNPRIVNGLQTSNMIKRYCDSNSTEHDDRKVLVKCIASNDQAVRARIIAATNKQTSIPPAYLRSLESIHLKIERYFLEHGLHYDRRKTSCKNKGIKPKDIISVPFLGQCLIATLLQQPDYARARPSQILNDDEKYSLIFNESIPLDSYLALGFLAASVRQWLKKSEYDRAVQNDILFYLLLMACVEQTGRFEINSDDLMDISIPSNSTMGWIAERIHGTYVDLGASAAIAKSRSFTQKLREQFGH</sequence>
<dbReference type="Proteomes" id="UP001320544">
    <property type="component" value="Chromosome"/>
</dbReference>
<dbReference type="Pfam" id="PF10592">
    <property type="entry name" value="AIPR"/>
    <property type="match status" value="1"/>
</dbReference>
<proteinExistence type="predicted"/>
<dbReference type="RefSeq" id="WP_244386740.1">
    <property type="nucleotide sequence ID" value="NZ_AP025564.1"/>
</dbReference>
<protein>
    <recommendedName>
        <fullName evidence="1">Abortive phage infection protein C-terminal domain-containing protein</fullName>
    </recommendedName>
</protein>
<accession>A0ABN6MHF7</accession>
<organism evidence="2 3">
    <name type="scientific">Raoultibacter timonensis</name>
    <dbReference type="NCBI Taxonomy" id="1907662"/>
    <lineage>
        <taxon>Bacteria</taxon>
        <taxon>Bacillati</taxon>
        <taxon>Actinomycetota</taxon>
        <taxon>Coriobacteriia</taxon>
        <taxon>Eggerthellales</taxon>
        <taxon>Eggerthellaceae</taxon>
        <taxon>Raoultibacter</taxon>
    </lineage>
</organism>
<name>A0ABN6MHF7_9ACTN</name>
<dbReference type="InterPro" id="IPR018891">
    <property type="entry name" value="AIPR_C"/>
</dbReference>
<gene>
    <name evidence="2" type="ORF">CE91St30_27750</name>
</gene>
<feature type="domain" description="Abortive phage infection protein C-terminal" evidence="1">
    <location>
        <begin position="258"/>
        <end position="501"/>
    </location>
</feature>